<sequence>MGIVKEGEIPDIYGTGGEDGAICQRRIRELVVRSGDKLVSICELDDRSRTDALLAEGVLESEGSETVSVEIGPLREWCIEYAAQPVLWVRTDSAWYNIQSPASEYEDVHRKARRKFEMCARIYLLCTSLDQKQGTYKNLIQLMSSPFQSMLGYTEEDVLEESSFILEQVQSLKEPALSSSGFVKGLRERLKKEALAAGKWVPPEDMSKVLDDRLRKRASKILGTLMKHKDCKPFLQPVNPEDESLPNYTEMVKVPMDLGTVFEAYKKGMYSSIKAIVEDVRLIWNNCRAYSPEDSDVYKSMLALEKLFETQMLLATFEEERSPAVLKNNNKMLQKSKKRENTSEGKAGEGDKKEKKKRKKKEGVTNGRLSKKLDQLNLPEVEEDVEMDETRKCERPACEKNARMESKYCSDRCGLIVAYSKLRSTKNGGVDKSQAVPKASRARILGIDVVSYMTGLTSP</sequence>
<proteinExistence type="predicted"/>
<keyword evidence="2 4" id="KW-0103">Bromodomain</keyword>
<evidence type="ECO:0000259" key="6">
    <source>
        <dbReference type="PROSITE" id="PS50014"/>
    </source>
</evidence>
<dbReference type="PROSITE" id="PS50014">
    <property type="entry name" value="BROMODOMAIN_2"/>
    <property type="match status" value="1"/>
</dbReference>
<name>A0AAV8UKY4_9RHOD</name>
<evidence type="ECO:0000256" key="5">
    <source>
        <dbReference type="SAM" id="MobiDB-lite"/>
    </source>
</evidence>
<feature type="region of interest" description="Disordered" evidence="5">
    <location>
        <begin position="325"/>
        <end position="372"/>
    </location>
</feature>
<dbReference type="Gene3D" id="1.20.920.10">
    <property type="entry name" value="Bromodomain-like"/>
    <property type="match status" value="1"/>
</dbReference>
<accession>A0AAV8UKY4</accession>
<keyword evidence="8" id="KW-1185">Reference proteome</keyword>
<dbReference type="SUPFAM" id="SSF47370">
    <property type="entry name" value="Bromodomain"/>
    <property type="match status" value="1"/>
</dbReference>
<feature type="domain" description="Bromo" evidence="6">
    <location>
        <begin position="226"/>
        <end position="298"/>
    </location>
</feature>
<evidence type="ECO:0000256" key="4">
    <source>
        <dbReference type="PROSITE-ProRule" id="PRU00035"/>
    </source>
</evidence>
<feature type="compositionally biased region" description="Basic and acidic residues" evidence="5">
    <location>
        <begin position="339"/>
        <end position="353"/>
    </location>
</feature>
<evidence type="ECO:0000256" key="2">
    <source>
        <dbReference type="ARBA" id="ARBA00023117"/>
    </source>
</evidence>
<dbReference type="CDD" id="cd04369">
    <property type="entry name" value="Bromodomain"/>
    <property type="match status" value="1"/>
</dbReference>
<dbReference type="InterPro" id="IPR001487">
    <property type="entry name" value="Bromodomain"/>
</dbReference>
<evidence type="ECO:0000313" key="8">
    <source>
        <dbReference type="Proteomes" id="UP001157974"/>
    </source>
</evidence>
<dbReference type="Pfam" id="PF00439">
    <property type="entry name" value="Bromodomain"/>
    <property type="match status" value="1"/>
</dbReference>
<comment type="caution">
    <text evidence="7">The sequence shown here is derived from an EMBL/GenBank/DDBJ whole genome shotgun (WGS) entry which is preliminary data.</text>
</comment>
<dbReference type="EMBL" id="JAMWBK010000008">
    <property type="protein sequence ID" value="KAJ8902649.1"/>
    <property type="molecule type" value="Genomic_DNA"/>
</dbReference>
<dbReference type="InterPro" id="IPR036427">
    <property type="entry name" value="Bromodomain-like_sf"/>
</dbReference>
<evidence type="ECO:0000256" key="1">
    <source>
        <dbReference type="ARBA" id="ARBA00004123"/>
    </source>
</evidence>
<organism evidence="7 8">
    <name type="scientific">Rhodosorus marinus</name>
    <dbReference type="NCBI Taxonomy" id="101924"/>
    <lineage>
        <taxon>Eukaryota</taxon>
        <taxon>Rhodophyta</taxon>
        <taxon>Stylonematophyceae</taxon>
        <taxon>Stylonematales</taxon>
        <taxon>Stylonemataceae</taxon>
        <taxon>Rhodosorus</taxon>
    </lineage>
</organism>
<protein>
    <recommendedName>
        <fullName evidence="6">Bromo domain-containing protein</fullName>
    </recommendedName>
</protein>
<reference evidence="7 8" key="1">
    <citation type="journal article" date="2023" name="Nat. Commun.">
        <title>Origin of minicircular mitochondrial genomes in red algae.</title>
        <authorList>
            <person name="Lee Y."/>
            <person name="Cho C.H."/>
            <person name="Lee Y.M."/>
            <person name="Park S.I."/>
            <person name="Yang J.H."/>
            <person name="West J.A."/>
            <person name="Bhattacharya D."/>
            <person name="Yoon H.S."/>
        </authorList>
    </citation>
    <scope>NUCLEOTIDE SEQUENCE [LARGE SCALE GENOMIC DNA]</scope>
    <source>
        <strain evidence="7 8">CCMP1338</strain>
        <tissue evidence="7">Whole cell</tissue>
    </source>
</reference>
<evidence type="ECO:0000256" key="3">
    <source>
        <dbReference type="ARBA" id="ARBA00023242"/>
    </source>
</evidence>
<dbReference type="SMART" id="SM00297">
    <property type="entry name" value="BROMO"/>
    <property type="match status" value="1"/>
</dbReference>
<comment type="subcellular location">
    <subcellularLocation>
        <location evidence="1">Nucleus</location>
    </subcellularLocation>
</comment>
<keyword evidence="3" id="KW-0539">Nucleus</keyword>
<dbReference type="Proteomes" id="UP001157974">
    <property type="component" value="Unassembled WGS sequence"/>
</dbReference>
<dbReference type="InterPro" id="IPR022702">
    <property type="entry name" value="Cytosine_MeTrfase1_RFD"/>
</dbReference>
<dbReference type="PANTHER" id="PTHR45926">
    <property type="entry name" value="OSJNBA0053K19.4 PROTEIN"/>
    <property type="match status" value="1"/>
</dbReference>
<dbReference type="AlphaFoldDB" id="A0AAV8UKY4"/>
<gene>
    <name evidence="7" type="ORF">NDN08_005969</name>
</gene>
<dbReference type="PRINTS" id="PR00503">
    <property type="entry name" value="BROMODOMAIN"/>
</dbReference>
<dbReference type="Pfam" id="PF12047">
    <property type="entry name" value="DNMT1-RFD"/>
    <property type="match status" value="1"/>
</dbReference>
<evidence type="ECO:0000313" key="7">
    <source>
        <dbReference type="EMBL" id="KAJ8902649.1"/>
    </source>
</evidence>
<dbReference type="GO" id="GO:0005634">
    <property type="term" value="C:nucleus"/>
    <property type="evidence" value="ECO:0007669"/>
    <property type="project" value="UniProtKB-SubCell"/>
</dbReference>